<accession>A0A136J349</accession>
<keyword evidence="4 7" id="KW-0472">Membrane</keyword>
<gene>
    <name evidence="9" type="ORF">Micbo1qcDRAFT_194737</name>
</gene>
<organism evidence="9 10">
    <name type="scientific">Microdochium bolleyi</name>
    <dbReference type="NCBI Taxonomy" id="196109"/>
    <lineage>
        <taxon>Eukaryota</taxon>
        <taxon>Fungi</taxon>
        <taxon>Dikarya</taxon>
        <taxon>Ascomycota</taxon>
        <taxon>Pezizomycotina</taxon>
        <taxon>Sordariomycetes</taxon>
        <taxon>Xylariomycetidae</taxon>
        <taxon>Xylariales</taxon>
        <taxon>Microdochiaceae</taxon>
        <taxon>Microdochium</taxon>
    </lineage>
</organism>
<evidence type="ECO:0000256" key="1">
    <source>
        <dbReference type="ARBA" id="ARBA00004141"/>
    </source>
</evidence>
<dbReference type="InterPro" id="IPR052337">
    <property type="entry name" value="SAT4-like"/>
</dbReference>
<dbReference type="InterPro" id="IPR049326">
    <property type="entry name" value="Rhodopsin_dom_fungi"/>
</dbReference>
<evidence type="ECO:0000256" key="4">
    <source>
        <dbReference type="ARBA" id="ARBA00023136"/>
    </source>
</evidence>
<evidence type="ECO:0000256" key="5">
    <source>
        <dbReference type="ARBA" id="ARBA00038359"/>
    </source>
</evidence>
<comment type="similarity">
    <text evidence="5">Belongs to the SAT4 family.</text>
</comment>
<name>A0A136J349_9PEZI</name>
<feature type="transmembrane region" description="Helical" evidence="7">
    <location>
        <begin position="145"/>
        <end position="162"/>
    </location>
</feature>
<dbReference type="Pfam" id="PF20684">
    <property type="entry name" value="Fung_rhodopsin"/>
    <property type="match status" value="1"/>
</dbReference>
<proteinExistence type="inferred from homology"/>
<evidence type="ECO:0000313" key="9">
    <source>
        <dbReference type="EMBL" id="KXJ91670.1"/>
    </source>
</evidence>
<dbReference type="AlphaFoldDB" id="A0A136J349"/>
<feature type="transmembrane region" description="Helical" evidence="7">
    <location>
        <begin position="95"/>
        <end position="116"/>
    </location>
</feature>
<sequence length="433" mass="48391">MAQNTTSATLGSPPNTLDDYWTIRALLRDFGRNKLDPNNGYVLVGPRPPGLPYENKQAGVIVGMVVMMLIIIIPTTVRLRLRITKQQMVFGPDDWAILVAALACLLYPIFQIIMVVKGGGGTHTWDVTYTQYRTFIVLGQASRTVYYFVVGMVKLSITLFFRRLADKVSRVWQIVCDLFLVTCVIYVLLALFLTPLLCTPPRAYWDIVYRGMLDTPPQCINKEYVGKILGSMHVAQGALMLTVPIAILWAVRIDRAKKTRLFVNWFVGAVAVVGGMFKTWYFVFSPDTMWTYVDNVLLWTAFDLCLGIVTASVPVLDHLLVSSFGFVASRLGSGHGGSASRKSNRQQDSGSHHQGAGGGRPSVRSHQADELPCSESSENIVKSSDSHHSHQQQHNVELKIMRTTDVNVSYERRDNDSSSDDYYNEERPSGNTR</sequence>
<evidence type="ECO:0000313" key="10">
    <source>
        <dbReference type="Proteomes" id="UP000070501"/>
    </source>
</evidence>
<keyword evidence="3 7" id="KW-1133">Transmembrane helix</keyword>
<reference evidence="10" key="1">
    <citation type="submission" date="2016-02" db="EMBL/GenBank/DDBJ databases">
        <title>Draft genome sequence of Microdochium bolleyi, a fungal endophyte of beachgrass.</title>
        <authorList>
            <consortium name="DOE Joint Genome Institute"/>
            <person name="David A.S."/>
            <person name="May G."/>
            <person name="Haridas S."/>
            <person name="Lim J."/>
            <person name="Wang M."/>
            <person name="Labutti K."/>
            <person name="Lipzen A."/>
            <person name="Barry K."/>
            <person name="Grigoriev I.V."/>
        </authorList>
    </citation>
    <scope>NUCLEOTIDE SEQUENCE [LARGE SCALE GENOMIC DNA]</scope>
    <source>
        <strain evidence="10">J235TASD1</strain>
    </source>
</reference>
<evidence type="ECO:0000256" key="2">
    <source>
        <dbReference type="ARBA" id="ARBA00022692"/>
    </source>
</evidence>
<feature type="region of interest" description="Disordered" evidence="6">
    <location>
        <begin position="336"/>
        <end position="433"/>
    </location>
</feature>
<feature type="transmembrane region" description="Helical" evidence="7">
    <location>
        <begin position="233"/>
        <end position="251"/>
    </location>
</feature>
<dbReference type="OrthoDB" id="444631at2759"/>
<dbReference type="Proteomes" id="UP000070501">
    <property type="component" value="Unassembled WGS sequence"/>
</dbReference>
<keyword evidence="2 7" id="KW-0812">Transmembrane</keyword>
<feature type="compositionally biased region" description="Basic and acidic residues" evidence="6">
    <location>
        <begin position="424"/>
        <end position="433"/>
    </location>
</feature>
<dbReference type="PANTHER" id="PTHR33048">
    <property type="entry name" value="PTH11-LIKE INTEGRAL MEMBRANE PROTEIN (AFU_ORTHOLOGUE AFUA_5G11245)"/>
    <property type="match status" value="1"/>
</dbReference>
<evidence type="ECO:0000256" key="7">
    <source>
        <dbReference type="SAM" id="Phobius"/>
    </source>
</evidence>
<dbReference type="PANTHER" id="PTHR33048:SF129">
    <property type="entry name" value="INTEGRAL MEMBRANE PROTEIN-RELATED"/>
    <property type="match status" value="1"/>
</dbReference>
<dbReference type="InParanoid" id="A0A136J349"/>
<comment type="subcellular location">
    <subcellularLocation>
        <location evidence="1">Membrane</location>
        <topology evidence="1">Multi-pass membrane protein</topology>
    </subcellularLocation>
</comment>
<evidence type="ECO:0000259" key="8">
    <source>
        <dbReference type="Pfam" id="PF20684"/>
    </source>
</evidence>
<protein>
    <recommendedName>
        <fullName evidence="8">Rhodopsin domain-containing protein</fullName>
    </recommendedName>
</protein>
<evidence type="ECO:0000256" key="3">
    <source>
        <dbReference type="ARBA" id="ARBA00022989"/>
    </source>
</evidence>
<dbReference type="EMBL" id="KQ964249">
    <property type="protein sequence ID" value="KXJ91670.1"/>
    <property type="molecule type" value="Genomic_DNA"/>
</dbReference>
<keyword evidence="10" id="KW-1185">Reference proteome</keyword>
<evidence type="ECO:0000256" key="6">
    <source>
        <dbReference type="SAM" id="MobiDB-lite"/>
    </source>
</evidence>
<feature type="transmembrane region" description="Helical" evidence="7">
    <location>
        <begin position="296"/>
        <end position="316"/>
    </location>
</feature>
<feature type="transmembrane region" description="Helical" evidence="7">
    <location>
        <begin position="174"/>
        <end position="197"/>
    </location>
</feature>
<dbReference type="GO" id="GO:0016020">
    <property type="term" value="C:membrane"/>
    <property type="evidence" value="ECO:0007669"/>
    <property type="project" value="UniProtKB-SubCell"/>
</dbReference>
<feature type="transmembrane region" description="Helical" evidence="7">
    <location>
        <begin position="263"/>
        <end position="284"/>
    </location>
</feature>
<feature type="transmembrane region" description="Helical" evidence="7">
    <location>
        <begin position="57"/>
        <end position="74"/>
    </location>
</feature>
<feature type="domain" description="Rhodopsin" evidence="8">
    <location>
        <begin position="78"/>
        <end position="320"/>
    </location>
</feature>